<dbReference type="Proteomes" id="UP001732700">
    <property type="component" value="Chromosome 6C"/>
</dbReference>
<proteinExistence type="predicted"/>
<evidence type="ECO:0000313" key="2">
    <source>
        <dbReference type="Proteomes" id="UP001732700"/>
    </source>
</evidence>
<accession>A0ACD5Z2E8</accession>
<organism evidence="1 2">
    <name type="scientific">Avena sativa</name>
    <name type="common">Oat</name>
    <dbReference type="NCBI Taxonomy" id="4498"/>
    <lineage>
        <taxon>Eukaryota</taxon>
        <taxon>Viridiplantae</taxon>
        <taxon>Streptophyta</taxon>
        <taxon>Embryophyta</taxon>
        <taxon>Tracheophyta</taxon>
        <taxon>Spermatophyta</taxon>
        <taxon>Magnoliopsida</taxon>
        <taxon>Liliopsida</taxon>
        <taxon>Poales</taxon>
        <taxon>Poaceae</taxon>
        <taxon>BOP clade</taxon>
        <taxon>Pooideae</taxon>
        <taxon>Poodae</taxon>
        <taxon>Poeae</taxon>
        <taxon>Poeae Chloroplast Group 1 (Aveneae type)</taxon>
        <taxon>Aveninae</taxon>
        <taxon>Avena</taxon>
    </lineage>
</organism>
<name>A0ACD5Z2E8_AVESA</name>
<reference evidence="1" key="1">
    <citation type="submission" date="2021-05" db="EMBL/GenBank/DDBJ databases">
        <authorList>
            <person name="Scholz U."/>
            <person name="Mascher M."/>
            <person name="Fiebig A."/>
        </authorList>
    </citation>
    <scope>NUCLEOTIDE SEQUENCE [LARGE SCALE GENOMIC DNA]</scope>
</reference>
<sequence>MAILVRLLLMIPFGLNLAASITAANDDQFIYSGFGGSNLTVDDMATVTPDGLLELTNGTAYLKGHAFHPAPFRLRDPGNGTVRSFSVAFVFGIVSVYPDFSAHGMAFVIAPRMNFSDALPAKYLGLTNVQNDGNTSNRIFAVELDTIQSVEFKDINANHVGIDINGLQSFRAYNAGYYDDKGGGFQSLKLISREAMQVWVDYHGEKKEINVTLAPLGVAKPARPLLSATYDLSTVLADLAYLGFSAATGRVNSRHCVLGWSFGMDKQAPAIDFTKLPKLPRAGPKPRSKVLIIVLPIATAIFVLGLGGVLVLVMRKRSRYAELREDWEVEFGPHRFSYKDLFRATHGFRDKHLLGEGGFGRVYRGVLETSKLEIAVKRVSHESRQGMKEFISEITSIGRIRHRNLVQLLGYCRRKGELLLVYAYMPKGSLDKHLYNNGEDRRTLSWAQRFQIIRDVAAGLVYLHERWEKVVIHRDIKASNVLLDKDMNGQLGDFGLARLYDHGTDSQTTHVVGTMGYLAPELIRTGRASPMTDVFAFGVFLLEVACGQRPVKEKAEGEQIALVDWVLEHWLNGTLMETVDARLQGEYDVDKAGLVLALGLMCSHPLANARPSIGQVTRHLTGVTPLPELTPTDVLALMQNKGLGASDLPYPDLVSSFGTISSLSGGR</sequence>
<evidence type="ECO:0000313" key="1">
    <source>
        <dbReference type="EnsemblPlants" id="AVESA.00010b.r2.6CG1076950.1.CDS.1"/>
    </source>
</evidence>
<keyword evidence="2" id="KW-1185">Reference proteome</keyword>
<reference evidence="1" key="2">
    <citation type="submission" date="2025-09" db="UniProtKB">
        <authorList>
            <consortium name="EnsemblPlants"/>
        </authorList>
    </citation>
    <scope>IDENTIFICATION</scope>
</reference>
<protein>
    <submittedName>
        <fullName evidence="1">Uncharacterized protein</fullName>
    </submittedName>
</protein>
<dbReference type="EnsemblPlants" id="AVESA.00010b.r2.6CG1076950.1">
    <property type="protein sequence ID" value="AVESA.00010b.r2.6CG1076950.1.CDS.1"/>
    <property type="gene ID" value="AVESA.00010b.r2.6CG1076950"/>
</dbReference>